<feature type="region of interest" description="Disordered" evidence="1">
    <location>
        <begin position="1"/>
        <end position="48"/>
    </location>
</feature>
<evidence type="ECO:0000313" key="2">
    <source>
        <dbReference type="EMBL" id="KAK9166430.1"/>
    </source>
</evidence>
<comment type="caution">
    <text evidence="2">The sequence shown here is derived from an EMBL/GenBank/DDBJ whole genome shotgun (WGS) entry which is preliminary data.</text>
</comment>
<reference evidence="2 3" key="1">
    <citation type="submission" date="2024-01" db="EMBL/GenBank/DDBJ databases">
        <title>Genome assemblies of Stephania.</title>
        <authorList>
            <person name="Yang L."/>
        </authorList>
    </citation>
    <scope>NUCLEOTIDE SEQUENCE [LARGE SCALE GENOMIC DNA]</scope>
    <source>
        <strain evidence="2">JXDWG</strain>
        <tissue evidence="2">Leaf</tissue>
    </source>
</reference>
<dbReference type="EMBL" id="JBBNAG010000001">
    <property type="protein sequence ID" value="KAK9166430.1"/>
    <property type="molecule type" value="Genomic_DNA"/>
</dbReference>
<accession>A0AAP0L9E9</accession>
<keyword evidence="3" id="KW-1185">Reference proteome</keyword>
<gene>
    <name evidence="2" type="ORF">Scep_001621</name>
</gene>
<evidence type="ECO:0000256" key="1">
    <source>
        <dbReference type="SAM" id="MobiDB-lite"/>
    </source>
</evidence>
<evidence type="ECO:0000313" key="3">
    <source>
        <dbReference type="Proteomes" id="UP001419268"/>
    </source>
</evidence>
<organism evidence="2 3">
    <name type="scientific">Stephania cephalantha</name>
    <dbReference type="NCBI Taxonomy" id="152367"/>
    <lineage>
        <taxon>Eukaryota</taxon>
        <taxon>Viridiplantae</taxon>
        <taxon>Streptophyta</taxon>
        <taxon>Embryophyta</taxon>
        <taxon>Tracheophyta</taxon>
        <taxon>Spermatophyta</taxon>
        <taxon>Magnoliopsida</taxon>
        <taxon>Ranunculales</taxon>
        <taxon>Menispermaceae</taxon>
        <taxon>Menispermoideae</taxon>
        <taxon>Cissampelideae</taxon>
        <taxon>Stephania</taxon>
    </lineage>
</organism>
<dbReference type="AlphaFoldDB" id="A0AAP0L9E9"/>
<feature type="compositionally biased region" description="Polar residues" evidence="1">
    <location>
        <begin position="15"/>
        <end position="36"/>
    </location>
</feature>
<dbReference type="Proteomes" id="UP001419268">
    <property type="component" value="Unassembled WGS sequence"/>
</dbReference>
<protein>
    <submittedName>
        <fullName evidence="2">Uncharacterized protein</fullName>
    </submittedName>
</protein>
<sequence length="146" mass="16543">MEILRDHRRSIDVPSMQTTLPSRVHNPTVNYTSQPTAPRDEDEDEDSDKEFTYVQSTLSKKVDARGYGSNLVELIEQKGTTPLKLLMEQLRRRRVSPSGSWAPSRDDYTMIFYPPVSVAVGGDFRPPAFPPTGLNYVSVARVHEFT</sequence>
<proteinExistence type="predicted"/>
<name>A0AAP0L9E9_9MAGN</name>